<feature type="signal peptide" evidence="1">
    <location>
        <begin position="1"/>
        <end position="28"/>
    </location>
</feature>
<proteinExistence type="predicted"/>
<dbReference type="EMBL" id="LGRX02008946">
    <property type="protein sequence ID" value="KAK3272485.1"/>
    <property type="molecule type" value="Genomic_DNA"/>
</dbReference>
<feature type="non-terminal residue" evidence="2">
    <location>
        <position position="461"/>
    </location>
</feature>
<keyword evidence="1" id="KW-0732">Signal</keyword>
<evidence type="ECO:0000256" key="1">
    <source>
        <dbReference type="SAM" id="SignalP"/>
    </source>
</evidence>
<evidence type="ECO:0008006" key="4">
    <source>
        <dbReference type="Google" id="ProtNLM"/>
    </source>
</evidence>
<gene>
    <name evidence="2" type="ORF">CYMTET_19215</name>
</gene>
<evidence type="ECO:0000313" key="3">
    <source>
        <dbReference type="Proteomes" id="UP001190700"/>
    </source>
</evidence>
<accession>A0AAE0G6F6</accession>
<feature type="chain" id="PRO_5042162160" description="Sulfotransferase" evidence="1">
    <location>
        <begin position="29"/>
        <end position="461"/>
    </location>
</feature>
<protein>
    <recommendedName>
        <fullName evidence="4">Sulfotransferase</fullName>
    </recommendedName>
</protein>
<evidence type="ECO:0000313" key="2">
    <source>
        <dbReference type="EMBL" id="KAK3272485.1"/>
    </source>
</evidence>
<dbReference type="AlphaFoldDB" id="A0AAE0G6F6"/>
<organism evidence="2 3">
    <name type="scientific">Cymbomonas tetramitiformis</name>
    <dbReference type="NCBI Taxonomy" id="36881"/>
    <lineage>
        <taxon>Eukaryota</taxon>
        <taxon>Viridiplantae</taxon>
        <taxon>Chlorophyta</taxon>
        <taxon>Pyramimonadophyceae</taxon>
        <taxon>Pyramimonadales</taxon>
        <taxon>Pyramimonadaceae</taxon>
        <taxon>Cymbomonas</taxon>
    </lineage>
</organism>
<comment type="caution">
    <text evidence="2">The sequence shown here is derived from an EMBL/GenBank/DDBJ whole genome shotgun (WGS) entry which is preliminary data.</text>
</comment>
<name>A0AAE0G6F6_9CHLO</name>
<dbReference type="Proteomes" id="UP001190700">
    <property type="component" value="Unassembled WGS sequence"/>
</dbReference>
<sequence length="461" mass="51193">MLRNIYQARALNFMQMLSFVVLLAGLSAADTLPASSDNRLPKWHPRSFRKANDSRSAAESAKVAASVFDVADVENPQAVAEKHTFVSATNVLPSSGFVKTPLPQCHLHVFRHISKAAGTTMRFIFDKQVVMGDWEFLPLCHYGFNQQAWEDVKLRFTTAASGRSGGEAGPRILVEIRNDWSASSFLQKIVPDLEILRQETEAFGCSITTSFLMRDPIPQYVSFYRYYIEKLQKAPDVSSGSRGPAAFGEDIIEWAAHIPDIQVREVLGDKCTSQIRDAPFKVQQEGGRVTRAGAKLIGSQCQVSENDYEQFASALRKIDVVGTTDQFDAFWLKLSDVVGFQHLEYVASNQAKESSSSQWKKPNLAADIMQAINRTAIYDTEGYALASQLQATQIEEGGADFQTRLDAYLGKKEARGSKKYRGGVPPPSKYKWVAKDKLNGGNLPANGFPSQEEYVQPAFYT</sequence>
<reference evidence="2 3" key="1">
    <citation type="journal article" date="2015" name="Genome Biol. Evol.">
        <title>Comparative Genomics of a Bacterivorous Green Alga Reveals Evolutionary Causalities and Consequences of Phago-Mixotrophic Mode of Nutrition.</title>
        <authorList>
            <person name="Burns J.A."/>
            <person name="Paasch A."/>
            <person name="Narechania A."/>
            <person name="Kim E."/>
        </authorList>
    </citation>
    <scope>NUCLEOTIDE SEQUENCE [LARGE SCALE GENOMIC DNA]</scope>
    <source>
        <strain evidence="2 3">PLY_AMNH</strain>
    </source>
</reference>
<keyword evidence="3" id="KW-1185">Reference proteome</keyword>
<dbReference type="Gene3D" id="3.40.50.300">
    <property type="entry name" value="P-loop containing nucleotide triphosphate hydrolases"/>
    <property type="match status" value="1"/>
</dbReference>
<dbReference type="InterPro" id="IPR027417">
    <property type="entry name" value="P-loop_NTPase"/>
</dbReference>